<sequence>MPIVEISPSLPTYYESSGTGPPVVFIHPPHMGHTVFKYQHELSDRFQVITYDIRGHGRSGVSDELMTIPRLANDLLAFLDALKIDQAVIVGYSSSGSIAQEFALSHPERVKALVLSGGFPEVTTFTLKRQFQFGMALLRSGQIELLSKLLAVSHKVTKEDKRELFHECLKAHPASAYDFYEKSMQYTCTERLQSLHCPLFLLYGQFSHIRPYLELYKQHVPQMKSVLVSKSLHQVPIKKYHSFNHALSIFLKYL</sequence>
<dbReference type="GO" id="GO:0016787">
    <property type="term" value="F:hydrolase activity"/>
    <property type="evidence" value="ECO:0007669"/>
    <property type="project" value="UniProtKB-KW"/>
</dbReference>
<dbReference type="InterPro" id="IPR000073">
    <property type="entry name" value="AB_hydrolase_1"/>
</dbReference>
<protein>
    <submittedName>
        <fullName evidence="3">Hydrolase</fullName>
    </submittedName>
</protein>
<dbReference type="Pfam" id="PF00561">
    <property type="entry name" value="Abhydrolase_1"/>
    <property type="match status" value="1"/>
</dbReference>
<feature type="domain" description="AB hydrolase-1" evidence="2">
    <location>
        <begin position="22"/>
        <end position="123"/>
    </location>
</feature>
<evidence type="ECO:0000313" key="3">
    <source>
        <dbReference type="EMBL" id="ASN06555.1"/>
    </source>
</evidence>
<evidence type="ECO:0000313" key="4">
    <source>
        <dbReference type="Proteomes" id="UP000204391"/>
    </source>
</evidence>
<gene>
    <name evidence="3" type="ORF">CFK40_16800</name>
</gene>
<dbReference type="KEGG" id="vne:CFK40_16800"/>
<dbReference type="EMBL" id="CP022437">
    <property type="protein sequence ID" value="ASN06555.1"/>
    <property type="molecule type" value="Genomic_DNA"/>
</dbReference>
<dbReference type="AlphaFoldDB" id="A0A221MFZ5"/>
<accession>A0A221MFZ5</accession>
<dbReference type="InterPro" id="IPR029058">
    <property type="entry name" value="AB_hydrolase_fold"/>
</dbReference>
<dbReference type="Gene3D" id="3.40.50.1820">
    <property type="entry name" value="alpha/beta hydrolase"/>
    <property type="match status" value="1"/>
</dbReference>
<name>A0A221MFZ5_9BACI</name>
<organism evidence="3 4">
    <name type="scientific">Virgibacillus necropolis</name>
    <dbReference type="NCBI Taxonomy" id="163877"/>
    <lineage>
        <taxon>Bacteria</taxon>
        <taxon>Bacillati</taxon>
        <taxon>Bacillota</taxon>
        <taxon>Bacilli</taxon>
        <taxon>Bacillales</taxon>
        <taxon>Bacillaceae</taxon>
        <taxon>Virgibacillus</taxon>
    </lineage>
</organism>
<evidence type="ECO:0000256" key="1">
    <source>
        <dbReference type="ARBA" id="ARBA00022801"/>
    </source>
</evidence>
<dbReference type="InterPro" id="IPR050266">
    <property type="entry name" value="AB_hydrolase_sf"/>
</dbReference>
<keyword evidence="4" id="KW-1185">Reference proteome</keyword>
<dbReference type="PRINTS" id="PR00111">
    <property type="entry name" value="ABHYDROLASE"/>
</dbReference>
<dbReference type="PANTHER" id="PTHR43798:SF31">
    <property type="entry name" value="AB HYDROLASE SUPERFAMILY PROTEIN YCLE"/>
    <property type="match status" value="1"/>
</dbReference>
<dbReference type="RefSeq" id="WP_089533551.1">
    <property type="nucleotide sequence ID" value="NZ_CP022437.1"/>
</dbReference>
<keyword evidence="1 3" id="KW-0378">Hydrolase</keyword>
<dbReference type="GO" id="GO:0016020">
    <property type="term" value="C:membrane"/>
    <property type="evidence" value="ECO:0007669"/>
    <property type="project" value="TreeGrafter"/>
</dbReference>
<dbReference type="PANTHER" id="PTHR43798">
    <property type="entry name" value="MONOACYLGLYCEROL LIPASE"/>
    <property type="match status" value="1"/>
</dbReference>
<evidence type="ECO:0000259" key="2">
    <source>
        <dbReference type="Pfam" id="PF00561"/>
    </source>
</evidence>
<dbReference type="OrthoDB" id="9773293at2"/>
<reference evidence="3 4" key="1">
    <citation type="journal article" date="2003" name="Int. J. Syst. Evol. Microbiol.">
        <title>Virgibacillus carmonensis sp. nov., Virgibacillus necropolis sp. nov. and Virgibacillus picturae sp. nov., three novel species isolated from deteriorated mural paintings, transfer of the species of the genus salibacillus to Virgibacillus, as Virgibacillus marismortui comb. nov. and Virgibacillus salexigens comb. nov., and emended description of the genus Virgibacillus.</title>
        <authorList>
            <person name="Heyrman J."/>
            <person name="Logan N.A."/>
            <person name="Busse H.J."/>
            <person name="Balcaen A."/>
            <person name="Lebbe L."/>
            <person name="Rodriguez-Diaz M."/>
            <person name="Swings J."/>
            <person name="De Vos P."/>
        </authorList>
    </citation>
    <scope>NUCLEOTIDE SEQUENCE [LARGE SCALE GENOMIC DNA]</scope>
    <source>
        <strain evidence="3 4">LMG 19488</strain>
    </source>
</reference>
<dbReference type="SUPFAM" id="SSF53474">
    <property type="entry name" value="alpha/beta-Hydrolases"/>
    <property type="match status" value="1"/>
</dbReference>
<proteinExistence type="predicted"/>
<dbReference type="Proteomes" id="UP000204391">
    <property type="component" value="Chromosome"/>
</dbReference>